<accession>G0RN25</accession>
<dbReference type="HOGENOM" id="CLU_2387745_0_0_1"/>
<gene>
    <name evidence="1" type="ORF">TRIREDRAFT_108669</name>
</gene>
<dbReference type="KEGG" id="tre:TRIREDRAFT_108669"/>
<reference evidence="1 2" key="1">
    <citation type="journal article" date="2008" name="Nat. Biotechnol.">
        <title>Genome sequencing and analysis of the biomass-degrading fungus Trichoderma reesei (syn. Hypocrea jecorina).</title>
        <authorList>
            <person name="Martinez D."/>
            <person name="Berka R.M."/>
            <person name="Henrissat B."/>
            <person name="Saloheimo M."/>
            <person name="Arvas M."/>
            <person name="Baker S.E."/>
            <person name="Chapman J."/>
            <person name="Chertkov O."/>
            <person name="Coutinho P.M."/>
            <person name="Cullen D."/>
            <person name="Danchin E.G."/>
            <person name="Grigoriev I.V."/>
            <person name="Harris P."/>
            <person name="Jackson M."/>
            <person name="Kubicek C.P."/>
            <person name="Han C.S."/>
            <person name="Ho I."/>
            <person name="Larrondo L.F."/>
            <person name="de Leon A.L."/>
            <person name="Magnuson J.K."/>
            <person name="Merino S."/>
            <person name="Misra M."/>
            <person name="Nelson B."/>
            <person name="Putnam N."/>
            <person name="Robbertse B."/>
            <person name="Salamov A.A."/>
            <person name="Schmoll M."/>
            <person name="Terry A."/>
            <person name="Thayer N."/>
            <person name="Westerholm-Parvinen A."/>
            <person name="Schoch C.L."/>
            <person name="Yao J."/>
            <person name="Barabote R."/>
            <person name="Nelson M.A."/>
            <person name="Detter C."/>
            <person name="Bruce D."/>
            <person name="Kuske C.R."/>
            <person name="Xie G."/>
            <person name="Richardson P."/>
            <person name="Rokhsar D.S."/>
            <person name="Lucas S.M."/>
            <person name="Rubin E.M."/>
            <person name="Dunn-Coleman N."/>
            <person name="Ward M."/>
            <person name="Brettin T.S."/>
        </authorList>
    </citation>
    <scope>NUCLEOTIDE SEQUENCE [LARGE SCALE GENOMIC DNA]</scope>
    <source>
        <strain evidence="1 2">QM6a</strain>
    </source>
</reference>
<organism evidence="2">
    <name type="scientific">Hypocrea jecorina (strain QM6a)</name>
    <name type="common">Trichoderma reesei</name>
    <dbReference type="NCBI Taxonomy" id="431241"/>
    <lineage>
        <taxon>Eukaryota</taxon>
        <taxon>Fungi</taxon>
        <taxon>Dikarya</taxon>
        <taxon>Ascomycota</taxon>
        <taxon>Pezizomycotina</taxon>
        <taxon>Sordariomycetes</taxon>
        <taxon>Hypocreomycetidae</taxon>
        <taxon>Hypocreales</taxon>
        <taxon>Hypocreaceae</taxon>
        <taxon>Trichoderma</taxon>
    </lineage>
</organism>
<dbReference type="OrthoDB" id="1933717at2759"/>
<dbReference type="AlphaFoldDB" id="G0RN25"/>
<protein>
    <submittedName>
        <fullName evidence="1">Predicted protein</fullName>
    </submittedName>
</protein>
<keyword evidence="2" id="KW-1185">Reference proteome</keyword>
<dbReference type="GeneID" id="18481723"/>
<dbReference type="VEuPathDB" id="FungiDB:TRIREDRAFT_108669"/>
<dbReference type="EMBL" id="GL985068">
    <property type="protein sequence ID" value="EGR47369.1"/>
    <property type="molecule type" value="Genomic_DNA"/>
</dbReference>
<dbReference type="RefSeq" id="XP_006966503.1">
    <property type="nucleotide sequence ID" value="XM_006966441.1"/>
</dbReference>
<dbReference type="Proteomes" id="UP000008984">
    <property type="component" value="Unassembled WGS sequence"/>
</dbReference>
<evidence type="ECO:0000313" key="1">
    <source>
        <dbReference type="EMBL" id="EGR47369.1"/>
    </source>
</evidence>
<sequence>MKQYTSRYAGLTAALRRVDYSGTSTRRKELVIPPRRCTNRDGALTGDFTAWLGSEKASFLAGRFVWANWDRDELLARQQETVDHNLYKTAVSGVETQPWR</sequence>
<name>G0RN25_HYPJQ</name>
<evidence type="ECO:0000313" key="2">
    <source>
        <dbReference type="Proteomes" id="UP000008984"/>
    </source>
</evidence>
<proteinExistence type="predicted"/>